<evidence type="ECO:0000259" key="8">
    <source>
        <dbReference type="Pfam" id="PF00817"/>
    </source>
</evidence>
<evidence type="ECO:0000313" key="10">
    <source>
        <dbReference type="EMBL" id="OWV33300.1"/>
    </source>
</evidence>
<feature type="domain" description="DNA polymerase Y-family little finger" evidence="9">
    <location>
        <begin position="272"/>
        <end position="365"/>
    </location>
</feature>
<feature type="region of interest" description="Disordered" evidence="6">
    <location>
        <begin position="424"/>
        <end position="446"/>
    </location>
</feature>
<proteinExistence type="predicted"/>
<dbReference type="Pfam" id="PF00817">
    <property type="entry name" value="IMS"/>
    <property type="match status" value="1"/>
</dbReference>
<keyword evidence="11" id="KW-1185">Reference proteome</keyword>
<dbReference type="PANTHER" id="PTHR35369:SF2">
    <property type="entry name" value="BLR3025 PROTEIN"/>
    <property type="match status" value="1"/>
</dbReference>
<dbReference type="InterPro" id="IPR043502">
    <property type="entry name" value="DNA/RNA_pol_sf"/>
</dbReference>
<evidence type="ECO:0000313" key="11">
    <source>
        <dbReference type="Proteomes" id="UP000198462"/>
    </source>
</evidence>
<comment type="caution">
    <text evidence="10">The sequence shown here is derived from an EMBL/GenBank/DDBJ whole genome shotgun (WGS) entry which is preliminary data.</text>
</comment>
<keyword evidence="7" id="KW-0812">Transmembrane</keyword>
<dbReference type="GO" id="GO:0003684">
    <property type="term" value="F:damaged DNA binding"/>
    <property type="evidence" value="ECO:0007669"/>
    <property type="project" value="InterPro"/>
</dbReference>
<keyword evidence="7" id="KW-1133">Transmembrane helix</keyword>
<dbReference type="OrthoDB" id="9788640at2"/>
<dbReference type="PANTHER" id="PTHR35369">
    <property type="entry name" value="BLR3025 PROTEIN-RELATED"/>
    <property type="match status" value="1"/>
</dbReference>
<comment type="catalytic activity">
    <reaction evidence="5">
        <text>DNA(n) + a 2'-deoxyribonucleoside 5'-triphosphate = DNA(n+1) + diphosphate</text>
        <dbReference type="Rhea" id="RHEA:22508"/>
        <dbReference type="Rhea" id="RHEA-COMP:17339"/>
        <dbReference type="Rhea" id="RHEA-COMP:17340"/>
        <dbReference type="ChEBI" id="CHEBI:33019"/>
        <dbReference type="ChEBI" id="CHEBI:61560"/>
        <dbReference type="ChEBI" id="CHEBI:173112"/>
        <dbReference type="EC" id="2.7.7.7"/>
    </reaction>
</comment>
<dbReference type="CDD" id="cd03468">
    <property type="entry name" value="PolY_like"/>
    <property type="match status" value="1"/>
</dbReference>
<dbReference type="Proteomes" id="UP000198462">
    <property type="component" value="Unassembled WGS sequence"/>
</dbReference>
<dbReference type="Pfam" id="PF11799">
    <property type="entry name" value="IMS_C"/>
    <property type="match status" value="1"/>
</dbReference>
<dbReference type="InterPro" id="IPR017961">
    <property type="entry name" value="DNA_pol_Y-fam_little_finger"/>
</dbReference>
<evidence type="ECO:0000256" key="6">
    <source>
        <dbReference type="SAM" id="MobiDB-lite"/>
    </source>
</evidence>
<evidence type="ECO:0000256" key="5">
    <source>
        <dbReference type="ARBA" id="ARBA00049244"/>
    </source>
</evidence>
<evidence type="ECO:0000256" key="7">
    <source>
        <dbReference type="SAM" id="Phobius"/>
    </source>
</evidence>
<reference evidence="11" key="1">
    <citation type="submission" date="2017-05" db="EMBL/GenBank/DDBJ databases">
        <authorList>
            <person name="Lin X."/>
        </authorList>
    </citation>
    <scope>NUCLEOTIDE SEQUENCE [LARGE SCALE GENOMIC DNA]</scope>
    <source>
        <strain evidence="11">JLT2012</strain>
    </source>
</reference>
<dbReference type="EMBL" id="NFZT01000001">
    <property type="protein sequence ID" value="OWV33300.1"/>
    <property type="molecule type" value="Genomic_DNA"/>
</dbReference>
<feature type="domain" description="UmuC" evidence="8">
    <location>
        <begin position="64"/>
        <end position="176"/>
    </location>
</feature>
<dbReference type="EC" id="2.7.7.7" evidence="2"/>
<accession>A0A219B4H8</accession>
<evidence type="ECO:0000256" key="1">
    <source>
        <dbReference type="ARBA" id="ARBA00011245"/>
    </source>
</evidence>
<dbReference type="GO" id="GO:0006281">
    <property type="term" value="P:DNA repair"/>
    <property type="evidence" value="ECO:0007669"/>
    <property type="project" value="InterPro"/>
</dbReference>
<keyword evidence="7" id="KW-0472">Membrane</keyword>
<comment type="function">
    <text evidence="4">Poorly processive, error-prone DNA polymerase involved in untargeted mutagenesis. Copies undamaged DNA at stalled replication forks, which arise in vivo from mismatched or misaligned primer ends. These misaligned primers can be extended by PolIV. Exhibits no 3'-5' exonuclease (proofreading) activity. May be involved in translesional synthesis, in conjunction with the beta clamp from PolIII.</text>
</comment>
<dbReference type="InterPro" id="IPR001126">
    <property type="entry name" value="UmuC"/>
</dbReference>
<comment type="subunit">
    <text evidence="1">Monomer.</text>
</comment>
<dbReference type="AlphaFoldDB" id="A0A219B4H8"/>
<gene>
    <name evidence="10" type="ORF">B5C34_07410</name>
</gene>
<feature type="region of interest" description="Disordered" evidence="6">
    <location>
        <begin position="21"/>
        <end position="52"/>
    </location>
</feature>
<feature type="transmembrane region" description="Helical" evidence="7">
    <location>
        <begin position="154"/>
        <end position="176"/>
    </location>
</feature>
<dbReference type="InterPro" id="IPR050356">
    <property type="entry name" value="SulA_CellDiv_inhibitor"/>
</dbReference>
<evidence type="ECO:0000256" key="2">
    <source>
        <dbReference type="ARBA" id="ARBA00012417"/>
    </source>
</evidence>
<dbReference type="SUPFAM" id="SSF56672">
    <property type="entry name" value="DNA/RNA polymerases"/>
    <property type="match status" value="1"/>
</dbReference>
<organism evidence="10 11">
    <name type="scientific">Pacificimonas flava</name>
    <dbReference type="NCBI Taxonomy" id="1234595"/>
    <lineage>
        <taxon>Bacteria</taxon>
        <taxon>Pseudomonadati</taxon>
        <taxon>Pseudomonadota</taxon>
        <taxon>Alphaproteobacteria</taxon>
        <taxon>Sphingomonadales</taxon>
        <taxon>Sphingosinicellaceae</taxon>
        <taxon>Pacificimonas</taxon>
    </lineage>
</organism>
<name>A0A219B4H8_9SPHN</name>
<evidence type="ECO:0000256" key="4">
    <source>
        <dbReference type="ARBA" id="ARBA00025589"/>
    </source>
</evidence>
<sequence>MTGRRIVSIWLPHFPIERWTARRTGQPSRDRCQETAAAPREQGPPESQAPSNALVLALPGPHGPVVHDMNGAARAMGLERGARVTDLRALVPDLLVEDAMPADDAADLERLAIWSRRWCPWTQVDGTDGLLLDISGCAHLFGGETALLNDMARAFAAAGLTIYAAAAATAGAAWALCRHGPSRRLSCKAENLEAMLAPLPAASLRLEGDTLLLLNRLGLKRVGDLMAVPREALMRRFRKAGMDANPVLRLDQALGRLAEPLVPGREAPPPSAIRRFAEPVGDPDDLSRILGDLVADLVRRLAEEELGARHLRLLGYRVDGTLQAIEARTSTPSRDAGHLARLFAEELPRLDPGFGFDAVGLEAVRHDPLSARQDELAGEAEAGVPLAALVDRLVARLGPRNVTRLHPAGSHLPERAQVHVSALAAGDAPPSPSSAKGWDAVPRGHGRPARLLTRPEAAQVLYAVPEGPPARMTWRRRTYRIVRSEGPERIAPEWWREKSTTRLRDYYRVEDDEGRRYWLYREGVPGDGRGGAPQWFVQGLFG</sequence>
<evidence type="ECO:0000256" key="3">
    <source>
        <dbReference type="ARBA" id="ARBA00022763"/>
    </source>
</evidence>
<evidence type="ECO:0000259" key="9">
    <source>
        <dbReference type="Pfam" id="PF11799"/>
    </source>
</evidence>
<keyword evidence="3" id="KW-0227">DNA damage</keyword>
<protein>
    <recommendedName>
        <fullName evidence="2">DNA-directed DNA polymerase</fullName>
        <ecNumber evidence="2">2.7.7.7</ecNumber>
    </recommendedName>
</protein>